<evidence type="ECO:0000256" key="7">
    <source>
        <dbReference type="ARBA" id="ARBA00022759"/>
    </source>
</evidence>
<dbReference type="SUPFAM" id="SSF50630">
    <property type="entry name" value="Acid proteases"/>
    <property type="match status" value="1"/>
</dbReference>
<name>A0A498LW63_LABRO</name>
<feature type="region of interest" description="Disordered" evidence="10">
    <location>
        <begin position="1"/>
        <end position="27"/>
    </location>
</feature>
<feature type="compositionally biased region" description="Polar residues" evidence="10">
    <location>
        <begin position="477"/>
        <end position="488"/>
    </location>
</feature>
<dbReference type="InterPro" id="IPR021109">
    <property type="entry name" value="Peptidase_aspartic_dom_sf"/>
</dbReference>
<dbReference type="InterPro" id="IPR005162">
    <property type="entry name" value="Retrotrans_gag_dom"/>
</dbReference>
<evidence type="ECO:0000256" key="3">
    <source>
        <dbReference type="ARBA" id="ARBA00022670"/>
    </source>
</evidence>
<dbReference type="Gene3D" id="2.40.70.10">
    <property type="entry name" value="Acid Proteases"/>
    <property type="match status" value="1"/>
</dbReference>
<dbReference type="PANTHER" id="PTHR24559">
    <property type="entry name" value="TRANSPOSON TY3-I GAG-POL POLYPROTEIN"/>
    <property type="match status" value="1"/>
</dbReference>
<evidence type="ECO:0000256" key="5">
    <source>
        <dbReference type="ARBA" id="ARBA00022695"/>
    </source>
</evidence>
<dbReference type="Pfam" id="PF03732">
    <property type="entry name" value="Retrotrans_gag"/>
    <property type="match status" value="1"/>
</dbReference>
<keyword evidence="13" id="KW-1185">Reference proteome</keyword>
<evidence type="ECO:0000256" key="10">
    <source>
        <dbReference type="SAM" id="MobiDB-lite"/>
    </source>
</evidence>
<evidence type="ECO:0000256" key="6">
    <source>
        <dbReference type="ARBA" id="ARBA00022722"/>
    </source>
</evidence>
<evidence type="ECO:0000256" key="2">
    <source>
        <dbReference type="ARBA" id="ARBA00012180"/>
    </source>
</evidence>
<keyword evidence="5" id="KW-0548">Nucleotidyltransferase</keyword>
<dbReference type="InterPro" id="IPR001969">
    <property type="entry name" value="Aspartic_peptidase_AS"/>
</dbReference>
<dbReference type="AlphaFoldDB" id="A0A498LW63"/>
<keyword evidence="3" id="KW-0645">Protease</keyword>
<evidence type="ECO:0000313" key="13">
    <source>
        <dbReference type="Proteomes" id="UP000290572"/>
    </source>
</evidence>
<evidence type="ECO:0000313" key="12">
    <source>
        <dbReference type="EMBL" id="RXN12441.1"/>
    </source>
</evidence>
<dbReference type="CDD" id="cd01647">
    <property type="entry name" value="RT_LTR"/>
    <property type="match status" value="1"/>
</dbReference>
<dbReference type="InterPro" id="IPR043128">
    <property type="entry name" value="Rev_trsase/Diguanyl_cyclase"/>
</dbReference>
<reference evidence="12 13" key="1">
    <citation type="submission" date="2018-03" db="EMBL/GenBank/DDBJ databases">
        <title>Draft genome sequence of Rohu Carp (Labeo rohita).</title>
        <authorList>
            <person name="Das P."/>
            <person name="Kushwaha B."/>
            <person name="Joshi C.G."/>
            <person name="Kumar D."/>
            <person name="Nagpure N.S."/>
            <person name="Sahoo L."/>
            <person name="Das S.P."/>
            <person name="Bit A."/>
            <person name="Patnaik S."/>
            <person name="Meher P.K."/>
            <person name="Jayasankar P."/>
            <person name="Koringa P.G."/>
            <person name="Patel N.V."/>
            <person name="Hinsu A.T."/>
            <person name="Kumar R."/>
            <person name="Pandey M."/>
            <person name="Agarwal S."/>
            <person name="Srivastava S."/>
            <person name="Singh M."/>
            <person name="Iquebal M.A."/>
            <person name="Jaiswal S."/>
            <person name="Angadi U.B."/>
            <person name="Kumar N."/>
            <person name="Raza M."/>
            <person name="Shah T.M."/>
            <person name="Rai A."/>
            <person name="Jena J.K."/>
        </authorList>
    </citation>
    <scope>NUCLEOTIDE SEQUENCE [LARGE SCALE GENOMIC DNA]</scope>
    <source>
        <strain evidence="12">DASCIFA01</strain>
        <tissue evidence="12">Testis</tissue>
    </source>
</reference>
<dbReference type="Pfam" id="PF00078">
    <property type="entry name" value="RVT_1"/>
    <property type="match status" value="1"/>
</dbReference>
<dbReference type="PROSITE" id="PS50878">
    <property type="entry name" value="RT_POL"/>
    <property type="match status" value="1"/>
</dbReference>
<keyword evidence="7" id="KW-0255">Endonuclease</keyword>
<proteinExistence type="inferred from homology"/>
<dbReference type="PROSITE" id="PS00141">
    <property type="entry name" value="ASP_PROTEASE"/>
    <property type="match status" value="1"/>
</dbReference>
<dbReference type="EC" id="3.1.26.4" evidence="2"/>
<feature type="region of interest" description="Disordered" evidence="10">
    <location>
        <begin position="468"/>
        <end position="496"/>
    </location>
</feature>
<dbReference type="Gene3D" id="3.10.10.10">
    <property type="entry name" value="HIV Type 1 Reverse Transcriptase, subunit A, domain 1"/>
    <property type="match status" value="1"/>
</dbReference>
<evidence type="ECO:0000256" key="8">
    <source>
        <dbReference type="ARBA" id="ARBA00022801"/>
    </source>
</evidence>
<keyword evidence="4" id="KW-0808">Transferase</keyword>
<organism evidence="12 13">
    <name type="scientific">Labeo rohita</name>
    <name type="common">Indian major carp</name>
    <name type="synonym">Cyprinus rohita</name>
    <dbReference type="NCBI Taxonomy" id="84645"/>
    <lineage>
        <taxon>Eukaryota</taxon>
        <taxon>Metazoa</taxon>
        <taxon>Chordata</taxon>
        <taxon>Craniata</taxon>
        <taxon>Vertebrata</taxon>
        <taxon>Euteleostomi</taxon>
        <taxon>Actinopterygii</taxon>
        <taxon>Neopterygii</taxon>
        <taxon>Teleostei</taxon>
        <taxon>Ostariophysi</taxon>
        <taxon>Cypriniformes</taxon>
        <taxon>Cyprinidae</taxon>
        <taxon>Labeoninae</taxon>
        <taxon>Labeonini</taxon>
        <taxon>Labeo</taxon>
    </lineage>
</organism>
<dbReference type="InterPro" id="IPR000477">
    <property type="entry name" value="RT_dom"/>
</dbReference>
<evidence type="ECO:0000256" key="1">
    <source>
        <dbReference type="ARBA" id="ARBA00010879"/>
    </source>
</evidence>
<keyword evidence="8" id="KW-0378">Hydrolase</keyword>
<dbReference type="CDD" id="cd00303">
    <property type="entry name" value="retropepsin_like"/>
    <property type="match status" value="1"/>
</dbReference>
<evidence type="ECO:0000256" key="4">
    <source>
        <dbReference type="ARBA" id="ARBA00022679"/>
    </source>
</evidence>
<dbReference type="InterPro" id="IPR043502">
    <property type="entry name" value="DNA/RNA_pol_sf"/>
</dbReference>
<gene>
    <name evidence="12" type="ORF">ROHU_010124</name>
</gene>
<sequence>MASTPPSPSTSVEIEPPPDVATPVWPPVQLRPIPPPLIPTFHFTPTQFSSPQPRSQVHFATTPPSGTVSHAPTPMQLCTSASDEASPPSSVTQHDLPGYLPTPGREIHQLTAHVQGNWDTVFEHMQTHEKTVGELTQGLKATSAHHDTLIAQLADKMEHNQKNVLSCISKNKEDVKEEIDQLVKSVKIDISAELYKAQTTFVSEVRFMMEQLQGELQQDIKTYLVTLQRNHDQMSTELTQCTQTTKTLCITVQDLQTEIEKKFNTLESQMAGLQREDPSSPPSSAADLPAIPVSGPAPLPGIKSDHLKLTFPTFGRRSDDADPLLYLTRCQDFLALHPLTDVDILATFRSVLYGTARDWWEVARSSIKTWNEFESAFLSAFLSEDYEDELAERVRTRTQGERESIRDFAFTYRALCKRWKPTLTDSELVKMILKNIKPYLASQLRSRVSNVDELVKLGQQLERDYEQQQQYEGRMSFKQSTSMPQRPISNRPAEKEKPPLVQCWRCKGHHSPGHCPHFVSAQSLQSSQPYSSNSKRTTFPVSKAGGLPTSHSVSATWTKKTSTGKQTSLLPAIPQQLVVPLSIGTWKGKAIVDTGASYTLLHENLCKELIVQSLPPWTRGPLYLANGEAEIPLGWVNIPITLHNKVFNIPAAVLPAKALAYAVVLGLDFIFSSGLQINVADQKYSFKSSPKADFPFQPGNASVPVIYSQHKKGKKERKSSSLSLLSSVPPPQIIMSLSPANLDEKILIDAAVNAAHLLPEDKQQLRPILESNPQVCTLRPGRTKVLEHHIYTTYQVPIMQRPYRTTPAKQAVIKKQLEEMLAAGIVEPSHSGWASPVVLVPKKDGSLRFCVDYRKINASTENDAYPLPNITEILESLSGASVFSTIDLNSGYWQVSMDEESKPKTAFVTHLGLFQFNVMPFGLKNAPATFQRLMECVLGELRGNICFVYIDDIIIYSPSVAQHFSDLQAVLHKLEVAGLTINLKKIINITLQEECTSQTSGGCFQNLLEQIENITAQVLPLNGAVALVHRKGEPRPILNKQRNSKRVMEGLSLRLKGAAALLHQKGESPLRLNTKRGLMPRMEGSHCNRKGPAALLHREGEPCPTQSRQRNWTTDRGLTLRPKGAVALLHWKGEPRPLLDVQMRFETMAEGLSVRPKKGL</sequence>
<accession>A0A498LW63</accession>
<feature type="region of interest" description="Disordered" evidence="10">
    <location>
        <begin position="526"/>
        <end position="559"/>
    </location>
</feature>
<dbReference type="GO" id="GO:0004190">
    <property type="term" value="F:aspartic-type endopeptidase activity"/>
    <property type="evidence" value="ECO:0007669"/>
    <property type="project" value="InterPro"/>
</dbReference>
<protein>
    <recommendedName>
        <fullName evidence="2">ribonuclease H</fullName>
        <ecNumber evidence="2">3.1.26.4</ecNumber>
    </recommendedName>
</protein>
<feature type="compositionally biased region" description="Pro residues" evidence="10">
    <location>
        <begin position="15"/>
        <end position="26"/>
    </location>
</feature>
<feature type="compositionally biased region" description="Polar residues" evidence="10">
    <location>
        <begin position="549"/>
        <end position="559"/>
    </location>
</feature>
<evidence type="ECO:0000256" key="9">
    <source>
        <dbReference type="ARBA" id="ARBA00022918"/>
    </source>
</evidence>
<dbReference type="SUPFAM" id="SSF56672">
    <property type="entry name" value="DNA/RNA polymerases"/>
    <property type="match status" value="1"/>
</dbReference>
<feature type="domain" description="Reverse transcriptase" evidence="11">
    <location>
        <begin position="821"/>
        <end position="1019"/>
    </location>
</feature>
<dbReference type="Gene3D" id="3.30.70.270">
    <property type="match status" value="1"/>
</dbReference>
<keyword evidence="6" id="KW-0540">Nuclease</keyword>
<feature type="region of interest" description="Disordered" evidence="10">
    <location>
        <begin position="270"/>
        <end position="290"/>
    </location>
</feature>
<dbReference type="GO" id="GO:0004523">
    <property type="term" value="F:RNA-DNA hybrid ribonuclease activity"/>
    <property type="evidence" value="ECO:0007669"/>
    <property type="project" value="UniProtKB-EC"/>
</dbReference>
<dbReference type="Proteomes" id="UP000290572">
    <property type="component" value="Unassembled WGS sequence"/>
</dbReference>
<dbReference type="GO" id="GO:0006508">
    <property type="term" value="P:proteolysis"/>
    <property type="evidence" value="ECO:0007669"/>
    <property type="project" value="UniProtKB-KW"/>
</dbReference>
<dbReference type="FunFam" id="3.10.10.10:FF:000007">
    <property type="entry name" value="Retrovirus-related Pol polyprotein from transposon 17.6-like Protein"/>
    <property type="match status" value="1"/>
</dbReference>
<dbReference type="InterPro" id="IPR053134">
    <property type="entry name" value="RNA-dir_DNA_polymerase"/>
</dbReference>
<comment type="similarity">
    <text evidence="1">Belongs to the beta type-B retroviral polymerase family. HERV class-II K(HML-2) pol subfamily.</text>
</comment>
<dbReference type="GO" id="GO:0003964">
    <property type="term" value="F:RNA-directed DNA polymerase activity"/>
    <property type="evidence" value="ECO:0007669"/>
    <property type="project" value="UniProtKB-KW"/>
</dbReference>
<keyword evidence="9" id="KW-0695">RNA-directed DNA polymerase</keyword>
<dbReference type="EMBL" id="QBIY01013057">
    <property type="protein sequence ID" value="RXN12441.1"/>
    <property type="molecule type" value="Genomic_DNA"/>
</dbReference>
<dbReference type="STRING" id="84645.A0A498LW63"/>
<dbReference type="PANTHER" id="PTHR24559:SF455">
    <property type="entry name" value="RIBONUCLEASE H"/>
    <property type="match status" value="1"/>
</dbReference>
<evidence type="ECO:0000259" key="11">
    <source>
        <dbReference type="PROSITE" id="PS50878"/>
    </source>
</evidence>
<comment type="caution">
    <text evidence="12">The sequence shown here is derived from an EMBL/GenBank/DDBJ whole genome shotgun (WGS) entry which is preliminary data.</text>
</comment>
<dbReference type="Pfam" id="PF13975">
    <property type="entry name" value="gag-asp_proteas"/>
    <property type="match status" value="1"/>
</dbReference>